<dbReference type="AlphaFoldDB" id="A0A9P4TDH5"/>
<sequence>MAPRALPPAAPAALRVVKAVAGKSLVVAIPRHSGKKATLPSNKAETLTNSRSLPAYDREFWRKFSYTPIALKISTVLRRLGLRQLNSGPGKIVFYHNNVIQLSDAISDLAKSLPTTLEELLDVAVEEMPLRQEVANILNRHGDSIWGSGKERPWLLKACEGDVEYQKDLDFDSKTDDDVIRHYLRLWILIKAFNHTRNKIKPSARTVKADTDAYKTSEKPRTLTDSRKFQEPIIDGNERVYGVLVDDRTEVRETLVAKETRNPTLLIAKDLPLNKYWDEKDWQVYYSHIHEQEIFLATVRSLGMRVTPRYATSSSPTIEHFEALGKDIREISQKLSSVFSAAELFRYAEDRKFLDGEITLLLETHSTIWSFDSNRKKLLAPGEDVNYPRDLFFENDEDQKILRMHLHRWIFLMTLKNCEQKQGLTTNAVQPSSLLLDDVDGSRANSSEYESDNVPVFDQNESAALLLDSDTFDITNSDPDIPEPRVQKGLLDHETPREPGADPLEAPEAESATKRKQRPPSSKSESLFASNSAILPQRASRQQRKRKTIDSENLEAQNASRPSKQPRNDHEHVPHPGHDLSALFVSYLENHGDPGFNEAVALDNLAKELLVLKQHVPVFHSKRKTKLTKAFLTVSFPAWLSYREDIVAIKRMYVATQTTEETSHRHRVVLERSRLATQLRQAHETFMDAGSAGMRPEEVVFRVTMLLMDEDGESEAAAAMRDGFESLEEELITLCDDLMKSGGAKWILGDFPPVSSLEGMKSF</sequence>
<proteinExistence type="predicted"/>
<dbReference type="EMBL" id="SWKU01000012">
    <property type="protein sequence ID" value="KAF3002039.1"/>
    <property type="molecule type" value="Genomic_DNA"/>
</dbReference>
<dbReference type="Proteomes" id="UP000801428">
    <property type="component" value="Unassembled WGS sequence"/>
</dbReference>
<name>A0A9P4TDH5_CURKU</name>
<keyword evidence="3" id="KW-1185">Reference proteome</keyword>
<feature type="compositionally biased region" description="Basic and acidic residues" evidence="1">
    <location>
        <begin position="482"/>
        <end position="500"/>
    </location>
</feature>
<accession>A0A9P4TDH5</accession>
<feature type="compositionally biased region" description="Basic and acidic residues" evidence="1">
    <location>
        <begin position="566"/>
        <end position="578"/>
    </location>
</feature>
<evidence type="ECO:0000256" key="1">
    <source>
        <dbReference type="SAM" id="MobiDB-lite"/>
    </source>
</evidence>
<feature type="compositionally biased region" description="Polar residues" evidence="1">
    <location>
        <begin position="554"/>
        <end position="565"/>
    </location>
</feature>
<dbReference type="OrthoDB" id="3750421at2759"/>
<feature type="region of interest" description="Disordered" evidence="1">
    <location>
        <begin position="473"/>
        <end position="578"/>
    </location>
</feature>
<organism evidence="2 3">
    <name type="scientific">Curvularia kusanoi</name>
    <name type="common">Cochliobolus kusanoi</name>
    <dbReference type="NCBI Taxonomy" id="90978"/>
    <lineage>
        <taxon>Eukaryota</taxon>
        <taxon>Fungi</taxon>
        <taxon>Dikarya</taxon>
        <taxon>Ascomycota</taxon>
        <taxon>Pezizomycotina</taxon>
        <taxon>Dothideomycetes</taxon>
        <taxon>Pleosporomycetidae</taxon>
        <taxon>Pleosporales</taxon>
        <taxon>Pleosporineae</taxon>
        <taxon>Pleosporaceae</taxon>
        <taxon>Curvularia</taxon>
    </lineage>
</organism>
<gene>
    <name evidence="2" type="ORF">E8E13_008845</name>
</gene>
<feature type="compositionally biased region" description="Polar residues" evidence="1">
    <location>
        <begin position="519"/>
        <end position="534"/>
    </location>
</feature>
<evidence type="ECO:0000313" key="2">
    <source>
        <dbReference type="EMBL" id="KAF3002039.1"/>
    </source>
</evidence>
<evidence type="ECO:0000313" key="3">
    <source>
        <dbReference type="Proteomes" id="UP000801428"/>
    </source>
</evidence>
<protein>
    <submittedName>
        <fullName evidence="2">Uncharacterized protein</fullName>
    </submittedName>
</protein>
<comment type="caution">
    <text evidence="2">The sequence shown here is derived from an EMBL/GenBank/DDBJ whole genome shotgun (WGS) entry which is preliminary data.</text>
</comment>
<reference evidence="2" key="1">
    <citation type="submission" date="2019-04" db="EMBL/GenBank/DDBJ databases">
        <title>Sequencing of skin fungus with MAO and IRED activity.</title>
        <authorList>
            <person name="Marsaioli A.J."/>
            <person name="Bonatto J.M.C."/>
            <person name="Reis Junior O."/>
        </authorList>
    </citation>
    <scope>NUCLEOTIDE SEQUENCE</scope>
    <source>
        <strain evidence="2">30M1</strain>
    </source>
</reference>